<dbReference type="InterPro" id="IPR026823">
    <property type="entry name" value="cEGF"/>
</dbReference>
<comment type="caution">
    <text evidence="6">Lacks conserved residue(s) required for the propagation of feature annotation.</text>
</comment>
<feature type="domain" description="EGF-like" evidence="7">
    <location>
        <begin position="445"/>
        <end position="488"/>
    </location>
</feature>
<evidence type="ECO:0000256" key="4">
    <source>
        <dbReference type="ARBA" id="ARBA00023157"/>
    </source>
</evidence>
<evidence type="ECO:0000256" key="1">
    <source>
        <dbReference type="ARBA" id="ARBA00022536"/>
    </source>
</evidence>
<keyword evidence="9" id="KW-1185">Reference proteome</keyword>
<evidence type="ECO:0000256" key="6">
    <source>
        <dbReference type="PROSITE-ProRule" id="PRU00076"/>
    </source>
</evidence>
<dbReference type="CDD" id="cd00054">
    <property type="entry name" value="EGF_CA"/>
    <property type="match status" value="2"/>
</dbReference>
<name>A0A6A4VBY6_AMPAM</name>
<evidence type="ECO:0000313" key="8">
    <source>
        <dbReference type="EMBL" id="KAF0292006.1"/>
    </source>
</evidence>
<protein>
    <submittedName>
        <fullName evidence="8">Fibulin-2</fullName>
    </submittedName>
</protein>
<dbReference type="PROSITE" id="PS01186">
    <property type="entry name" value="EGF_2"/>
    <property type="match status" value="4"/>
</dbReference>
<feature type="domain" description="EGF-like" evidence="7">
    <location>
        <begin position="489"/>
        <end position="529"/>
    </location>
</feature>
<dbReference type="SMART" id="SM00179">
    <property type="entry name" value="EGF_CA"/>
    <property type="match status" value="11"/>
</dbReference>
<accession>A0A6A4VBY6</accession>
<evidence type="ECO:0000313" key="9">
    <source>
        <dbReference type="Proteomes" id="UP000440578"/>
    </source>
</evidence>
<dbReference type="PROSITE" id="PS01187">
    <property type="entry name" value="EGF_CA"/>
    <property type="match status" value="5"/>
</dbReference>
<dbReference type="Pfam" id="PF12662">
    <property type="entry name" value="cEGF"/>
    <property type="match status" value="2"/>
</dbReference>
<dbReference type="InterPro" id="IPR009030">
    <property type="entry name" value="Growth_fac_rcpt_cys_sf"/>
</dbReference>
<dbReference type="FunFam" id="2.10.25.10:FF:000038">
    <property type="entry name" value="Fibrillin 2"/>
    <property type="match status" value="3"/>
</dbReference>
<dbReference type="EMBL" id="VIIS01001845">
    <property type="protein sequence ID" value="KAF0292006.1"/>
    <property type="molecule type" value="Genomic_DNA"/>
</dbReference>
<dbReference type="InterPro" id="IPR049883">
    <property type="entry name" value="NOTCH1_EGF-like"/>
</dbReference>
<dbReference type="FunFam" id="2.10.25.10:FF:000005">
    <property type="entry name" value="Fibrillin 2"/>
    <property type="match status" value="1"/>
</dbReference>
<dbReference type="InterPro" id="IPR000152">
    <property type="entry name" value="EGF-type_Asp/Asn_hydroxyl_site"/>
</dbReference>
<dbReference type="Proteomes" id="UP000440578">
    <property type="component" value="Unassembled WGS sequence"/>
</dbReference>
<dbReference type="FunFam" id="2.10.25.10:FF:000010">
    <property type="entry name" value="Pro-epidermal growth factor"/>
    <property type="match status" value="1"/>
</dbReference>
<dbReference type="PANTHER" id="PTHR24034:SF209">
    <property type="entry name" value="EGF-LIKE DOMAIN-CONTAINING PROTEIN"/>
    <property type="match status" value="1"/>
</dbReference>
<dbReference type="SUPFAM" id="SSF57196">
    <property type="entry name" value="EGF/Laminin"/>
    <property type="match status" value="2"/>
</dbReference>
<dbReference type="PROSITE" id="PS00010">
    <property type="entry name" value="ASX_HYDROXYL"/>
    <property type="match status" value="4"/>
</dbReference>
<evidence type="ECO:0000256" key="5">
    <source>
        <dbReference type="ARBA" id="ARBA00023180"/>
    </source>
</evidence>
<dbReference type="SMART" id="SM00181">
    <property type="entry name" value="EGF"/>
    <property type="match status" value="9"/>
</dbReference>
<keyword evidence="3" id="KW-0677">Repeat</keyword>
<evidence type="ECO:0000259" key="7">
    <source>
        <dbReference type="PROSITE" id="PS50026"/>
    </source>
</evidence>
<dbReference type="InterPro" id="IPR000742">
    <property type="entry name" value="EGF"/>
</dbReference>
<evidence type="ECO:0000256" key="2">
    <source>
        <dbReference type="ARBA" id="ARBA00022729"/>
    </source>
</evidence>
<dbReference type="PANTHER" id="PTHR24034">
    <property type="entry name" value="EGF-LIKE DOMAIN-CONTAINING PROTEIN"/>
    <property type="match status" value="1"/>
</dbReference>
<dbReference type="InterPro" id="IPR018097">
    <property type="entry name" value="EGF_Ca-bd_CS"/>
</dbReference>
<sequence>MTADIDECAEGVGNCTAATTCVNTEGSYTCRPNCPVGYRASPSGTCNDIDECAEGTADCGRDVDECVAGTDGCDPRSTTCSNTEGGFVCVPLPASRCQPGYRFNDILQQCADIDECEEGTANCQPAAEYCANTAGGFTCQRRQDGVQCATGFRLNATSGVCDDIDECADGVHSCRRPLHCVNIRGSFTCTLAAAGDRCAAGSRLLDGRCVDVDECREGSHLCDRATERCVNERGGYRCASAAGPASAADCPPGFRRSAPLGRCVDVNECQLDIHSCVDNQRCDNTIGSFSCIRTAGYDDECELGRDNCASLGPQWTCNNIEGSFRCVKKRCGYGERLTADGSCSPIDCPPGYRPDQRGKCKGNSATDNFSCQSRLQCQRGFRASEDGAVCVGKRYLGISVCVNIDECSEPRPPCAADQLCTNKPGGYECSCQPGYIVNRYNQCEDVDECSTYGDKVCGGSSRCVNIPGSYMCRCSEGYKQGQNPRICVDMNECEERPGICHQQCHNTWGSYRCACDNGYRLHSDGRSCVDVDECEEARGLSYGSLCIGLCVNEPGSFRCECPAGYVLGPEARQCQDVNECSAGSVCGSDEVCLNTRGGYRCNRIDCPPDYERDDAHRK</sequence>
<dbReference type="InterPro" id="IPR001881">
    <property type="entry name" value="EGF-like_Ca-bd_dom"/>
</dbReference>
<comment type="caution">
    <text evidence="8">The sequence shown here is derived from an EMBL/GenBank/DDBJ whole genome shotgun (WGS) entry which is preliminary data.</text>
</comment>
<dbReference type="SUPFAM" id="SSF57184">
    <property type="entry name" value="Growth factor receptor domain"/>
    <property type="match status" value="3"/>
</dbReference>
<keyword evidence="2" id="KW-0732">Signal</keyword>
<reference evidence="8 9" key="1">
    <citation type="submission" date="2019-07" db="EMBL/GenBank/DDBJ databases">
        <title>Draft genome assembly of a fouling barnacle, Amphibalanus amphitrite (Darwin, 1854): The first reference genome for Thecostraca.</title>
        <authorList>
            <person name="Kim W."/>
        </authorList>
    </citation>
    <scope>NUCLEOTIDE SEQUENCE [LARGE SCALE GENOMIC DNA]</scope>
    <source>
        <strain evidence="8">SNU_AA5</strain>
        <tissue evidence="8">Soma without cirri and trophi</tissue>
    </source>
</reference>
<dbReference type="Gene3D" id="2.10.25.10">
    <property type="entry name" value="Laminin"/>
    <property type="match status" value="12"/>
</dbReference>
<keyword evidence="1 6" id="KW-0245">EGF-like domain</keyword>
<feature type="domain" description="EGF-like" evidence="7">
    <location>
        <begin position="403"/>
        <end position="444"/>
    </location>
</feature>
<dbReference type="GO" id="GO:0071944">
    <property type="term" value="C:cell periphery"/>
    <property type="evidence" value="ECO:0007669"/>
    <property type="project" value="UniProtKB-ARBA"/>
</dbReference>
<feature type="domain" description="EGF-like" evidence="7">
    <location>
        <begin position="265"/>
        <end position="302"/>
    </location>
</feature>
<dbReference type="Pfam" id="PF07645">
    <property type="entry name" value="EGF_CA"/>
    <property type="match status" value="9"/>
</dbReference>
<dbReference type="GO" id="GO:0005509">
    <property type="term" value="F:calcium ion binding"/>
    <property type="evidence" value="ECO:0007669"/>
    <property type="project" value="InterPro"/>
</dbReference>
<keyword evidence="4" id="KW-1015">Disulfide bond</keyword>
<dbReference type="OrthoDB" id="10022113at2759"/>
<evidence type="ECO:0000256" key="3">
    <source>
        <dbReference type="ARBA" id="ARBA00022737"/>
    </source>
</evidence>
<dbReference type="AlphaFoldDB" id="A0A6A4VBY6"/>
<dbReference type="PROSITE" id="PS50026">
    <property type="entry name" value="EGF_3"/>
    <property type="match status" value="4"/>
</dbReference>
<gene>
    <name evidence="8" type="primary">Fbln2_1</name>
    <name evidence="8" type="ORF">FJT64_009951</name>
</gene>
<organism evidence="8 9">
    <name type="scientific">Amphibalanus amphitrite</name>
    <name type="common">Striped barnacle</name>
    <name type="synonym">Balanus amphitrite</name>
    <dbReference type="NCBI Taxonomy" id="1232801"/>
    <lineage>
        <taxon>Eukaryota</taxon>
        <taxon>Metazoa</taxon>
        <taxon>Ecdysozoa</taxon>
        <taxon>Arthropoda</taxon>
        <taxon>Crustacea</taxon>
        <taxon>Multicrustacea</taxon>
        <taxon>Cirripedia</taxon>
        <taxon>Thoracica</taxon>
        <taxon>Thoracicalcarea</taxon>
        <taxon>Balanomorpha</taxon>
        <taxon>Balanoidea</taxon>
        <taxon>Balanidae</taxon>
        <taxon>Amphibalaninae</taxon>
        <taxon>Amphibalanus</taxon>
    </lineage>
</organism>
<proteinExistence type="predicted"/>
<keyword evidence="5" id="KW-0325">Glycoprotein</keyword>
<dbReference type="InterPro" id="IPR050751">
    <property type="entry name" value="ECM_structural_protein"/>
</dbReference>